<sequence length="30" mass="3321">MSAVYSPLSLFHICLHSHQYRNLSVAVGCS</sequence>
<dbReference type="EMBL" id="GGEC01088402">
    <property type="protein sequence ID" value="MBX68886.1"/>
    <property type="molecule type" value="Transcribed_RNA"/>
</dbReference>
<evidence type="ECO:0000313" key="1">
    <source>
        <dbReference type="EMBL" id="MBX68886.1"/>
    </source>
</evidence>
<proteinExistence type="predicted"/>
<organism evidence="1">
    <name type="scientific">Rhizophora mucronata</name>
    <name type="common">Asiatic mangrove</name>
    <dbReference type="NCBI Taxonomy" id="61149"/>
    <lineage>
        <taxon>Eukaryota</taxon>
        <taxon>Viridiplantae</taxon>
        <taxon>Streptophyta</taxon>
        <taxon>Embryophyta</taxon>
        <taxon>Tracheophyta</taxon>
        <taxon>Spermatophyta</taxon>
        <taxon>Magnoliopsida</taxon>
        <taxon>eudicotyledons</taxon>
        <taxon>Gunneridae</taxon>
        <taxon>Pentapetalae</taxon>
        <taxon>rosids</taxon>
        <taxon>fabids</taxon>
        <taxon>Malpighiales</taxon>
        <taxon>Rhizophoraceae</taxon>
        <taxon>Rhizophora</taxon>
    </lineage>
</organism>
<accession>A0A2P2QPC1</accession>
<dbReference type="AlphaFoldDB" id="A0A2P2QPC1"/>
<reference evidence="1" key="1">
    <citation type="submission" date="2018-02" db="EMBL/GenBank/DDBJ databases">
        <title>Rhizophora mucronata_Transcriptome.</title>
        <authorList>
            <person name="Meera S.P."/>
            <person name="Sreeshan A."/>
            <person name="Augustine A."/>
        </authorList>
    </citation>
    <scope>NUCLEOTIDE SEQUENCE</scope>
    <source>
        <tissue evidence="1">Leaf</tissue>
    </source>
</reference>
<protein>
    <submittedName>
        <fullName evidence="1">Uncharacterized protein</fullName>
    </submittedName>
</protein>
<name>A0A2P2QPC1_RHIMU</name>